<name>A0A3Q2PI37_FUNHE</name>
<evidence type="ECO:0000256" key="4">
    <source>
        <dbReference type="ARBA" id="ARBA00022989"/>
    </source>
</evidence>
<evidence type="ECO:0000313" key="11">
    <source>
        <dbReference type="Proteomes" id="UP000265000"/>
    </source>
</evidence>
<keyword evidence="5" id="KW-0472">Membrane</keyword>
<dbReference type="GO" id="GO:0009986">
    <property type="term" value="C:cell surface"/>
    <property type="evidence" value="ECO:0007669"/>
    <property type="project" value="TreeGrafter"/>
</dbReference>
<dbReference type="SUPFAM" id="SSF48726">
    <property type="entry name" value="Immunoglobulin"/>
    <property type="match status" value="2"/>
</dbReference>
<protein>
    <submittedName>
        <fullName evidence="10">OX-2 membrane glycoprotein-like</fullName>
    </submittedName>
</protein>
<dbReference type="PROSITE" id="PS50835">
    <property type="entry name" value="IG_LIKE"/>
    <property type="match status" value="2"/>
</dbReference>
<feature type="domain" description="Ig-like" evidence="9">
    <location>
        <begin position="100"/>
        <end position="192"/>
    </location>
</feature>
<keyword evidence="7" id="KW-0325">Glycoprotein</keyword>
<dbReference type="InterPro" id="IPR013783">
    <property type="entry name" value="Ig-like_fold"/>
</dbReference>
<sequence length="275" mass="29934">MFGEEARFTCTLADPTGVLQVTWQRGLKPELLENLATYSKRFGEQINSPFAKKVSFNESSLSSSSIVLKNVTWEDENCYVCSFNAYPEGSKRKQICLKVEGIVSTLVSTSNSTTKSGQKVLSCSATGKPAPTVDWDIPPNITRVLQPTAEVSHSNGTFTSSSSITVDKDWTGRVNCVLNKGKNGERREELILPAQPEPGPVEGTHSGLQFFTSHHVGNCTYCYLSGNQPGSATTLEVQIPVSVSSSCLCGNKYLPLIQGSQIDTEEIPQRFPTAR</sequence>
<dbReference type="GO" id="GO:0150079">
    <property type="term" value="P:negative regulation of neuroinflammatory response"/>
    <property type="evidence" value="ECO:0007669"/>
    <property type="project" value="TreeGrafter"/>
</dbReference>
<dbReference type="InterPro" id="IPR047164">
    <property type="entry name" value="OX2G-like"/>
</dbReference>
<evidence type="ECO:0000256" key="6">
    <source>
        <dbReference type="ARBA" id="ARBA00023157"/>
    </source>
</evidence>
<accession>A0A3Q2PI37</accession>
<dbReference type="Gene3D" id="2.60.40.10">
    <property type="entry name" value="Immunoglobulins"/>
    <property type="match status" value="2"/>
</dbReference>
<dbReference type="PANTHER" id="PTHR46841">
    <property type="entry name" value="OX-2 MEMBRANE GLYCOPROTEIN"/>
    <property type="match status" value="1"/>
</dbReference>
<dbReference type="Ensembl" id="ENSFHET00000020110.1">
    <property type="protein sequence ID" value="ENSFHEP00000012758.1"/>
    <property type="gene ID" value="ENSFHEG00000014207.1"/>
</dbReference>
<reference evidence="10" key="1">
    <citation type="submission" date="2025-08" db="UniProtKB">
        <authorList>
            <consortium name="Ensembl"/>
        </authorList>
    </citation>
    <scope>IDENTIFICATION</scope>
</reference>
<dbReference type="GO" id="GO:0043025">
    <property type="term" value="C:neuronal cell body"/>
    <property type="evidence" value="ECO:0007669"/>
    <property type="project" value="TreeGrafter"/>
</dbReference>
<dbReference type="GO" id="GO:0098632">
    <property type="term" value="F:cell-cell adhesion mediator activity"/>
    <property type="evidence" value="ECO:0007669"/>
    <property type="project" value="InterPro"/>
</dbReference>
<feature type="domain" description="Ig-like" evidence="9">
    <location>
        <begin position="1"/>
        <end position="96"/>
    </location>
</feature>
<evidence type="ECO:0000256" key="1">
    <source>
        <dbReference type="ARBA" id="ARBA00004167"/>
    </source>
</evidence>
<dbReference type="GO" id="GO:0016020">
    <property type="term" value="C:membrane"/>
    <property type="evidence" value="ECO:0007669"/>
    <property type="project" value="UniProtKB-SubCell"/>
</dbReference>
<evidence type="ECO:0000313" key="10">
    <source>
        <dbReference type="Ensembl" id="ENSFHEP00000012758.1"/>
    </source>
</evidence>
<keyword evidence="6" id="KW-1015">Disulfide bond</keyword>
<evidence type="ECO:0000256" key="2">
    <source>
        <dbReference type="ARBA" id="ARBA00022692"/>
    </source>
</evidence>
<organism evidence="10 11">
    <name type="scientific">Fundulus heteroclitus</name>
    <name type="common">Killifish</name>
    <name type="synonym">Mummichog</name>
    <dbReference type="NCBI Taxonomy" id="8078"/>
    <lineage>
        <taxon>Eukaryota</taxon>
        <taxon>Metazoa</taxon>
        <taxon>Chordata</taxon>
        <taxon>Craniata</taxon>
        <taxon>Vertebrata</taxon>
        <taxon>Euteleostomi</taxon>
        <taxon>Actinopterygii</taxon>
        <taxon>Neopterygii</taxon>
        <taxon>Teleostei</taxon>
        <taxon>Neoteleostei</taxon>
        <taxon>Acanthomorphata</taxon>
        <taxon>Ovalentaria</taxon>
        <taxon>Atherinomorphae</taxon>
        <taxon>Cyprinodontiformes</taxon>
        <taxon>Fundulidae</taxon>
        <taxon>Fundulus</taxon>
    </lineage>
</organism>
<dbReference type="InterPro" id="IPR036179">
    <property type="entry name" value="Ig-like_dom_sf"/>
</dbReference>
<comment type="subcellular location">
    <subcellularLocation>
        <location evidence="1">Membrane</location>
        <topology evidence="1">Single-pass membrane protein</topology>
    </subcellularLocation>
</comment>
<evidence type="ECO:0000256" key="3">
    <source>
        <dbReference type="ARBA" id="ARBA00022729"/>
    </source>
</evidence>
<evidence type="ECO:0000259" key="9">
    <source>
        <dbReference type="PROSITE" id="PS50835"/>
    </source>
</evidence>
<evidence type="ECO:0000256" key="5">
    <source>
        <dbReference type="ARBA" id="ARBA00023136"/>
    </source>
</evidence>
<evidence type="ECO:0000256" key="7">
    <source>
        <dbReference type="ARBA" id="ARBA00023180"/>
    </source>
</evidence>
<dbReference type="InterPro" id="IPR013162">
    <property type="entry name" value="CD80_C2-set"/>
</dbReference>
<dbReference type="GO" id="GO:0030424">
    <property type="term" value="C:axon"/>
    <property type="evidence" value="ECO:0007669"/>
    <property type="project" value="TreeGrafter"/>
</dbReference>
<dbReference type="GO" id="GO:0034113">
    <property type="term" value="P:heterotypic cell-cell adhesion"/>
    <property type="evidence" value="ECO:0007669"/>
    <property type="project" value="TreeGrafter"/>
</dbReference>
<proteinExistence type="predicted"/>
<dbReference type="GeneTree" id="ENSGT00530000063970"/>
<reference evidence="10" key="2">
    <citation type="submission" date="2025-09" db="UniProtKB">
        <authorList>
            <consortium name="Ensembl"/>
        </authorList>
    </citation>
    <scope>IDENTIFICATION</scope>
</reference>
<dbReference type="Pfam" id="PF08205">
    <property type="entry name" value="C2-set_2"/>
    <property type="match status" value="1"/>
</dbReference>
<dbReference type="AlphaFoldDB" id="A0A3Q2PI37"/>
<evidence type="ECO:0000256" key="8">
    <source>
        <dbReference type="ARBA" id="ARBA00023319"/>
    </source>
</evidence>
<dbReference type="Pfam" id="PF07686">
    <property type="entry name" value="V-set"/>
    <property type="match status" value="1"/>
</dbReference>
<keyword evidence="8" id="KW-0393">Immunoglobulin domain</keyword>
<dbReference type="Proteomes" id="UP000265000">
    <property type="component" value="Unplaced"/>
</dbReference>
<keyword evidence="2" id="KW-0812">Transmembrane</keyword>
<dbReference type="InterPro" id="IPR013106">
    <property type="entry name" value="Ig_V-set"/>
</dbReference>
<keyword evidence="3" id="KW-0732">Signal</keyword>
<dbReference type="PANTHER" id="PTHR46841:SF7">
    <property type="entry name" value="IG-LIKE DOMAIN-CONTAINING PROTEIN"/>
    <property type="match status" value="1"/>
</dbReference>
<dbReference type="InterPro" id="IPR007110">
    <property type="entry name" value="Ig-like_dom"/>
</dbReference>
<keyword evidence="11" id="KW-1185">Reference proteome</keyword>
<keyword evidence="4" id="KW-1133">Transmembrane helix</keyword>